<dbReference type="GO" id="GO:0005739">
    <property type="term" value="C:mitochondrion"/>
    <property type="evidence" value="ECO:0007669"/>
    <property type="project" value="UniProtKB-SubCell"/>
</dbReference>
<proteinExistence type="inferred from homology"/>
<dbReference type="CDD" id="cd01412">
    <property type="entry name" value="SIRT5_Af1_CobB"/>
    <property type="match status" value="1"/>
</dbReference>
<keyword evidence="3 4" id="KW-0479">Metal-binding</keyword>
<comment type="catalytic activity">
    <reaction evidence="3">
        <text>N(6)-succinyl-L-lysyl-[protein] + NAD(+) + H2O = 2''-O-succinyl-ADP-D-ribose + nicotinamide + L-lysyl-[protein]</text>
        <dbReference type="Rhea" id="RHEA:47668"/>
        <dbReference type="Rhea" id="RHEA-COMP:9752"/>
        <dbReference type="Rhea" id="RHEA-COMP:11877"/>
        <dbReference type="ChEBI" id="CHEBI:15377"/>
        <dbReference type="ChEBI" id="CHEBI:17154"/>
        <dbReference type="ChEBI" id="CHEBI:29969"/>
        <dbReference type="ChEBI" id="CHEBI:57540"/>
        <dbReference type="ChEBI" id="CHEBI:87830"/>
        <dbReference type="ChEBI" id="CHEBI:87832"/>
    </reaction>
</comment>
<evidence type="ECO:0000256" key="4">
    <source>
        <dbReference type="PROSITE-ProRule" id="PRU00236"/>
    </source>
</evidence>
<dbReference type="GO" id="GO:0061697">
    <property type="term" value="F:protein-glutaryllysine deglutarylase activity"/>
    <property type="evidence" value="ECO:0007669"/>
    <property type="project" value="RHEA"/>
</dbReference>
<comment type="domain">
    <text evidence="3">In contrast to class I sirtuins, class III sirtuins have only weak deacetylase activity. Difference in substrate specificity is probably due to a larger hydrophobic pocket with 2 residues (Tyr-92 and Arg-95) that bind to malonylated and succinylated substrates and define the specificity.</text>
</comment>
<comment type="caution">
    <text evidence="3">Lacks conserved residue(s) required for the propagation of feature annotation.</text>
</comment>
<feature type="binding site" evidence="3">
    <location>
        <begin position="132"/>
        <end position="135"/>
    </location>
    <ligand>
        <name>NAD(+)</name>
        <dbReference type="ChEBI" id="CHEBI:57540"/>
    </ligand>
</feature>
<dbReference type="Pfam" id="PF02146">
    <property type="entry name" value="SIR2"/>
    <property type="match status" value="1"/>
</dbReference>
<dbReference type="AlphaFoldDB" id="A0A1B6DGT2"/>
<comment type="similarity">
    <text evidence="3">Belongs to the sirtuin family. Class III subfamily.</text>
</comment>
<comment type="cofactor">
    <cofactor evidence="3">
        <name>Zn(2+)</name>
        <dbReference type="ChEBI" id="CHEBI:29105"/>
    </cofactor>
    <text evidence="3">Binds 1 zinc ion per subunit.</text>
</comment>
<feature type="binding site" evidence="3">
    <location>
        <position position="285"/>
    </location>
    <ligand>
        <name>NAD(+)</name>
        <dbReference type="ChEBI" id="CHEBI:57540"/>
    </ligand>
</feature>
<dbReference type="PANTHER" id="PTHR11085:SF10">
    <property type="entry name" value="NAD-DEPENDENT PROTEIN DEACYLASE SIRTUIN-5, MITOCHONDRIAL-RELATED"/>
    <property type="match status" value="1"/>
</dbReference>
<dbReference type="PANTHER" id="PTHR11085">
    <property type="entry name" value="NAD-DEPENDENT PROTEIN DEACYLASE SIRTUIN-5, MITOCHONDRIAL-RELATED"/>
    <property type="match status" value="1"/>
</dbReference>
<feature type="binding site" evidence="3 4">
    <location>
        <position position="158"/>
    </location>
    <ligand>
        <name>Zn(2+)</name>
        <dbReference type="ChEBI" id="CHEBI:29105"/>
    </ligand>
</feature>
<dbReference type="InterPro" id="IPR026591">
    <property type="entry name" value="Sirtuin_cat_small_dom_sf"/>
</dbReference>
<keyword evidence="1 3" id="KW-0808">Transferase</keyword>
<feature type="binding site" evidence="3 4">
    <location>
        <position position="161"/>
    </location>
    <ligand>
        <name>Zn(2+)</name>
        <dbReference type="ChEBI" id="CHEBI:29105"/>
    </ligand>
</feature>
<keyword evidence="3" id="KW-0496">Mitochondrion</keyword>
<feature type="binding site" evidence="3 4">
    <location>
        <position position="204"/>
    </location>
    <ligand>
        <name>Zn(2+)</name>
        <dbReference type="ChEBI" id="CHEBI:29105"/>
    </ligand>
</feature>
<comment type="catalytic activity">
    <reaction evidence="3">
        <text>N(6)-glutaryl-L-lysyl-[protein] + NAD(+) + H2O = 2''-O-glutaryl-ADP-D-ribose + nicotinamide + L-lysyl-[protein]</text>
        <dbReference type="Rhea" id="RHEA:47664"/>
        <dbReference type="Rhea" id="RHEA-COMP:9752"/>
        <dbReference type="Rhea" id="RHEA-COMP:11875"/>
        <dbReference type="ChEBI" id="CHEBI:15377"/>
        <dbReference type="ChEBI" id="CHEBI:17154"/>
        <dbReference type="ChEBI" id="CHEBI:29969"/>
        <dbReference type="ChEBI" id="CHEBI:57540"/>
        <dbReference type="ChEBI" id="CHEBI:87828"/>
        <dbReference type="ChEBI" id="CHEBI:87829"/>
    </reaction>
</comment>
<keyword evidence="3 4" id="KW-0862">Zinc</keyword>
<dbReference type="InterPro" id="IPR026590">
    <property type="entry name" value="Ssirtuin_cat_dom"/>
</dbReference>
<feature type="signal peptide" evidence="5">
    <location>
        <begin position="1"/>
        <end position="19"/>
    </location>
</feature>
<dbReference type="GO" id="GO:0070403">
    <property type="term" value="F:NAD+ binding"/>
    <property type="evidence" value="ECO:0007669"/>
    <property type="project" value="UniProtKB-UniRule"/>
</dbReference>
<evidence type="ECO:0000256" key="3">
    <source>
        <dbReference type="HAMAP-Rule" id="MF_03160"/>
    </source>
</evidence>
<dbReference type="HAMAP" id="MF_01121">
    <property type="entry name" value="Sirtuin_ClassIII"/>
    <property type="match status" value="1"/>
</dbReference>
<dbReference type="EC" id="2.3.1.-" evidence="3"/>
<dbReference type="PROSITE" id="PS50305">
    <property type="entry name" value="SIRTUIN"/>
    <property type="match status" value="1"/>
</dbReference>
<dbReference type="SUPFAM" id="SSF52467">
    <property type="entry name" value="DHS-like NAD/FAD-binding domain"/>
    <property type="match status" value="1"/>
</dbReference>
<dbReference type="InterPro" id="IPR027546">
    <property type="entry name" value="Sirtuin_class_III"/>
</dbReference>
<gene>
    <name evidence="7" type="ORF">g.41128</name>
</gene>
<dbReference type="Gene3D" id="3.40.50.1220">
    <property type="entry name" value="TPP-binding domain"/>
    <property type="match status" value="1"/>
</dbReference>
<dbReference type="InterPro" id="IPR050134">
    <property type="entry name" value="NAD-dep_sirtuin_deacylases"/>
</dbReference>
<protein>
    <recommendedName>
        <fullName evidence="3">NAD-dependent protein deacylase</fullName>
        <ecNumber evidence="3">2.3.1.-</ecNumber>
    </recommendedName>
    <alternativeName>
        <fullName evidence="3">Regulatory protein SIR2 homolog 5</fullName>
    </alternativeName>
</protein>
<feature type="binding site" evidence="3">
    <location>
        <begin position="48"/>
        <end position="67"/>
    </location>
    <ligand>
        <name>NAD(+)</name>
        <dbReference type="ChEBI" id="CHEBI:57540"/>
    </ligand>
</feature>
<feature type="binding site" evidence="3 4">
    <location>
        <position position="199"/>
    </location>
    <ligand>
        <name>Zn(2+)</name>
        <dbReference type="ChEBI" id="CHEBI:29105"/>
    </ligand>
</feature>
<dbReference type="GO" id="GO:0036055">
    <property type="term" value="F:protein-succinyllysine desuccinylase activity"/>
    <property type="evidence" value="ECO:0007669"/>
    <property type="project" value="UniProtKB-UniRule"/>
</dbReference>
<dbReference type="GO" id="GO:0017136">
    <property type="term" value="F:histone deacetylase activity, NAD-dependent"/>
    <property type="evidence" value="ECO:0007669"/>
    <property type="project" value="TreeGrafter"/>
</dbReference>
<evidence type="ECO:0000313" key="7">
    <source>
        <dbReference type="EMBL" id="JAS24894.1"/>
    </source>
</evidence>
<dbReference type="InterPro" id="IPR029035">
    <property type="entry name" value="DHS-like_NAD/FAD-binding_dom"/>
</dbReference>
<feature type="chain" id="PRO_5008581246" description="NAD-dependent protein deacylase" evidence="5">
    <location>
        <begin position="20"/>
        <end position="297"/>
    </location>
</feature>
<name>A0A1B6DGT2_9HEMI</name>
<organism evidence="7">
    <name type="scientific">Clastoptera arizonana</name>
    <name type="common">Arizona spittle bug</name>
    <dbReference type="NCBI Taxonomy" id="38151"/>
    <lineage>
        <taxon>Eukaryota</taxon>
        <taxon>Metazoa</taxon>
        <taxon>Ecdysozoa</taxon>
        <taxon>Arthropoda</taxon>
        <taxon>Hexapoda</taxon>
        <taxon>Insecta</taxon>
        <taxon>Pterygota</taxon>
        <taxon>Neoptera</taxon>
        <taxon>Paraneoptera</taxon>
        <taxon>Hemiptera</taxon>
        <taxon>Auchenorrhyncha</taxon>
        <taxon>Cercopoidea</taxon>
        <taxon>Clastopteridae</taxon>
        <taxon>Clastoptera</taxon>
    </lineage>
</organism>
<reference evidence="7" key="1">
    <citation type="submission" date="2015-12" db="EMBL/GenBank/DDBJ databases">
        <title>De novo transcriptome assembly of four potential Pierce s Disease insect vectors from Arizona vineyards.</title>
        <authorList>
            <person name="Tassone E.E."/>
        </authorList>
    </citation>
    <scope>NUCLEOTIDE SEQUENCE</scope>
</reference>
<accession>A0A1B6DGT2</accession>
<evidence type="ECO:0000256" key="2">
    <source>
        <dbReference type="ARBA" id="ARBA00023027"/>
    </source>
</evidence>
<comment type="function">
    <text evidence="3">NAD-dependent lysine demalonylase, desuccinylase and deglutarylase that specifically removes malonyl, succinyl and glutaryl groups on target proteins. Has weak NAD-dependent protein deacetylase activity; however this activity may not be physiologically relevant in vivo.</text>
</comment>
<evidence type="ECO:0000259" key="6">
    <source>
        <dbReference type="PROSITE" id="PS50305"/>
    </source>
</evidence>
<sequence length="297" mass="33615">MKFLNFIAVLMTFWQLSTTQTVHPPPITDMETFRTAFHKAKHIVVITGAGISAGSGIPTFRGPGGLWRNNSALKLATYESFMKRPSLVWEFYHYRRELVLTKKPNAAHLALAQFEKYLEKEGLNRSFTLITQNVDGLHIAAGSRNVIELHGDLFKTKCLKCKQVVENRDSPICEALRGRGDPSIKTDGPDIPEEKLPRCKNESCNGLLRPHIVWFGEYLDKANSKRAESALNKCDFCLVIGTCSKVYPAALYARELADDDVPIAEFNIEETEDTYRFRYHLRGESVTTVPEALKEYL</sequence>
<evidence type="ECO:0000256" key="5">
    <source>
        <dbReference type="SAM" id="SignalP"/>
    </source>
</evidence>
<comment type="subcellular location">
    <subcellularLocation>
        <location evidence="3">Mitochondrion</location>
    </subcellularLocation>
</comment>
<keyword evidence="5" id="KW-0732">Signal</keyword>
<feature type="binding site" evidence="3">
    <location>
        <position position="95"/>
    </location>
    <ligand>
        <name>substrate</name>
    </ligand>
</feature>
<dbReference type="Gene3D" id="3.30.1600.10">
    <property type="entry name" value="SIR2/SIRT2 'Small Domain"/>
    <property type="match status" value="1"/>
</dbReference>
<feature type="binding site" evidence="3">
    <location>
        <position position="92"/>
    </location>
    <ligand>
        <name>substrate</name>
    </ligand>
</feature>
<dbReference type="GO" id="GO:0005634">
    <property type="term" value="C:nucleus"/>
    <property type="evidence" value="ECO:0007669"/>
    <property type="project" value="TreeGrafter"/>
</dbReference>
<evidence type="ECO:0000256" key="1">
    <source>
        <dbReference type="ARBA" id="ARBA00022679"/>
    </source>
</evidence>
<dbReference type="InterPro" id="IPR003000">
    <property type="entry name" value="Sirtuin"/>
</dbReference>
<dbReference type="GO" id="GO:0008270">
    <property type="term" value="F:zinc ion binding"/>
    <property type="evidence" value="ECO:0007669"/>
    <property type="project" value="UniProtKB-UniRule"/>
</dbReference>
<dbReference type="GO" id="GO:0036054">
    <property type="term" value="F:protein-malonyllysine demalonylase activity"/>
    <property type="evidence" value="ECO:0007669"/>
    <property type="project" value="UniProtKB-UniRule"/>
</dbReference>
<feature type="active site" description="Proton acceptor" evidence="3 4">
    <location>
        <position position="150"/>
    </location>
</feature>
<comment type="catalytic activity">
    <reaction evidence="3">
        <text>N(6)-malonyl-L-lysyl-[protein] + NAD(+) + H2O = 2''-O-malonyl-ADP-D-ribose + nicotinamide + L-lysyl-[protein]</text>
        <dbReference type="Rhea" id="RHEA:47672"/>
        <dbReference type="Rhea" id="RHEA-COMP:9752"/>
        <dbReference type="Rhea" id="RHEA-COMP:11878"/>
        <dbReference type="ChEBI" id="CHEBI:15377"/>
        <dbReference type="ChEBI" id="CHEBI:17154"/>
        <dbReference type="ChEBI" id="CHEBI:29969"/>
        <dbReference type="ChEBI" id="CHEBI:57540"/>
        <dbReference type="ChEBI" id="CHEBI:87831"/>
        <dbReference type="ChEBI" id="CHEBI:87833"/>
    </reaction>
</comment>
<feature type="binding site" evidence="3">
    <location>
        <begin position="267"/>
        <end position="269"/>
    </location>
    <ligand>
        <name>NAD(+)</name>
        <dbReference type="ChEBI" id="CHEBI:57540"/>
    </ligand>
</feature>
<dbReference type="EMBL" id="GEDC01012404">
    <property type="protein sequence ID" value="JAS24894.1"/>
    <property type="molecule type" value="Transcribed_RNA"/>
</dbReference>
<keyword evidence="2 3" id="KW-0520">NAD</keyword>
<feature type="domain" description="Deacetylase sirtuin-type" evidence="6">
    <location>
        <begin position="23"/>
        <end position="297"/>
    </location>
</feature>